<sequence length="124" mass="13909">MEQNMTDAPKKPLKRMTMFSVSSNEFVRFLVAKGGNETERCPVCSGEEWTVLCPNDGGPTLRLGMPVRNREKTFYLSTFGYYCVNCGFLRTHMASVVHKWVEENPAVDTDLADDDSAESDTDGE</sequence>
<evidence type="ECO:0000313" key="1">
    <source>
        <dbReference type="EMBL" id="SOB52681.1"/>
    </source>
</evidence>
<dbReference type="AlphaFoldDB" id="A0AAX2H794"/>
<name>A0AAX2H794_9PSED</name>
<comment type="caution">
    <text evidence="1">The sequence shown here is derived from an EMBL/GenBank/DDBJ whole genome shotgun (WGS) entry which is preliminary data.</text>
</comment>
<organism evidence="1 2">
    <name type="scientific">Pseudomonas lundensis</name>
    <dbReference type="NCBI Taxonomy" id="86185"/>
    <lineage>
        <taxon>Bacteria</taxon>
        <taxon>Pseudomonadati</taxon>
        <taxon>Pseudomonadota</taxon>
        <taxon>Gammaproteobacteria</taxon>
        <taxon>Pseudomonadales</taxon>
        <taxon>Pseudomonadaceae</taxon>
        <taxon>Pseudomonas</taxon>
    </lineage>
</organism>
<protein>
    <submittedName>
        <fullName evidence="1">Uncharacterized protein</fullName>
    </submittedName>
</protein>
<accession>A0AAX2H794</accession>
<gene>
    <name evidence="1" type="ORF">PLUA15_240094</name>
</gene>
<reference evidence="1 2" key="1">
    <citation type="submission" date="2017-08" db="EMBL/GenBank/DDBJ databases">
        <authorList>
            <person name="Chaillou S."/>
        </authorList>
    </citation>
    <scope>NUCLEOTIDE SEQUENCE [LARGE SCALE GENOMIC DNA]</scope>
    <source>
        <strain evidence="1 2">MFPA15A1205</strain>
    </source>
</reference>
<evidence type="ECO:0000313" key="2">
    <source>
        <dbReference type="Proteomes" id="UP000219564"/>
    </source>
</evidence>
<proteinExistence type="predicted"/>
<dbReference type="Proteomes" id="UP000219564">
    <property type="component" value="Unassembled WGS sequence"/>
</dbReference>
<dbReference type="EMBL" id="OBKZ01000017">
    <property type="protein sequence ID" value="SOB52681.1"/>
    <property type="molecule type" value="Genomic_DNA"/>
</dbReference>